<dbReference type="InterPro" id="IPR016163">
    <property type="entry name" value="Ald_DH_C"/>
</dbReference>
<dbReference type="AlphaFoldDB" id="A0A328AEM8"/>
<dbReference type="SUPFAM" id="SSF53720">
    <property type="entry name" value="ALDH-like"/>
    <property type="match status" value="1"/>
</dbReference>
<evidence type="ECO:0000313" key="4">
    <source>
        <dbReference type="Proteomes" id="UP000249254"/>
    </source>
</evidence>
<sequence>MDDGGARLKAETPPTGRLEALAPGQAIPYGGDRVAYVTPELAQAFKAGDQLVVDSETGALLYVPAAEQVIAAAAVTRAREAFAQMAAVRDDQISFFFDAFAANLANNAKWSDIEAANARDVESARARGRSTTRLQVSQAMRDDMVAGLRAWRDAAASRGRVLERIEHPGWSVEQVVAPLGVVGFVFEGRPNVFADATGVIRAGNTAVFRIGSDALGTAKAIMKIALEPALKAAGLPEGAAVLVDSAAHAAGWAMFADKRLSLAVARGSGPAVAQLGAIARAAGTPVSLHGTGGAWMVADQSADPHRFYAAAYHSLDRKVCNTLNVCCIVRSRAEELVPVFLEALTRAGERRKGCKLHVAQADISLLPQDWLSAAVTVVRAEGPREEPLVELIEDADLGREWEWEETPEVSLKIVDSVGQAVQLFNRHSPRFVASLIAEDPEAHARFYETIDAPFVGDGFTRWVDGQYALNRPELGLSNWEQGRLFARGGVLAGDGVFTVRARVTQTDTDLDRGGQAAPPRQA</sequence>
<dbReference type="PANTHER" id="PTHR11063:SF8">
    <property type="entry name" value="DELTA-1-PYRROLINE-5-CARBOXYLATE SYNTHASE"/>
    <property type="match status" value="1"/>
</dbReference>
<dbReference type="EMBL" id="QFYQ01000001">
    <property type="protein sequence ID" value="RAK53323.1"/>
    <property type="molecule type" value="Genomic_DNA"/>
</dbReference>
<evidence type="ECO:0000256" key="1">
    <source>
        <dbReference type="ARBA" id="ARBA00023002"/>
    </source>
</evidence>
<protein>
    <submittedName>
        <fullName evidence="3">Glutamate-5-semialdehyde dehydrogenase</fullName>
    </submittedName>
</protein>
<dbReference type="OrthoDB" id="9809970at2"/>
<dbReference type="Gene3D" id="3.40.605.10">
    <property type="entry name" value="Aldehyde Dehydrogenase, Chain A, domain 1"/>
    <property type="match status" value="1"/>
</dbReference>
<proteinExistence type="predicted"/>
<organism evidence="3 4">
    <name type="scientific">Phenylobacterium soli</name>
    <dbReference type="NCBI Taxonomy" id="2170551"/>
    <lineage>
        <taxon>Bacteria</taxon>
        <taxon>Pseudomonadati</taxon>
        <taxon>Pseudomonadota</taxon>
        <taxon>Alphaproteobacteria</taxon>
        <taxon>Caulobacterales</taxon>
        <taxon>Caulobacteraceae</taxon>
        <taxon>Phenylobacterium</taxon>
    </lineage>
</organism>
<accession>A0A328AEM8</accession>
<reference evidence="4" key="1">
    <citation type="submission" date="2018-05" db="EMBL/GenBank/DDBJ databases">
        <authorList>
            <person name="Li X."/>
        </authorList>
    </citation>
    <scope>NUCLEOTIDE SEQUENCE [LARGE SCALE GENOMIC DNA]</scope>
    <source>
        <strain evidence="4">LX32</strain>
    </source>
</reference>
<dbReference type="RefSeq" id="WP_111527075.1">
    <property type="nucleotide sequence ID" value="NZ_JBHRSG010000001.1"/>
</dbReference>
<evidence type="ECO:0000313" key="3">
    <source>
        <dbReference type="EMBL" id="RAK53323.1"/>
    </source>
</evidence>
<keyword evidence="4" id="KW-1185">Reference proteome</keyword>
<evidence type="ECO:0000259" key="2">
    <source>
        <dbReference type="Pfam" id="PF00171"/>
    </source>
</evidence>
<dbReference type="Pfam" id="PF00171">
    <property type="entry name" value="Aldedh"/>
    <property type="match status" value="1"/>
</dbReference>
<dbReference type="GO" id="GO:0004350">
    <property type="term" value="F:glutamate-5-semialdehyde dehydrogenase activity"/>
    <property type="evidence" value="ECO:0007669"/>
    <property type="project" value="TreeGrafter"/>
</dbReference>
<dbReference type="PANTHER" id="PTHR11063">
    <property type="entry name" value="GLUTAMATE SEMIALDEHYDE DEHYDROGENASE"/>
    <property type="match status" value="1"/>
</dbReference>
<feature type="domain" description="Aldehyde dehydrogenase" evidence="2">
    <location>
        <begin position="60"/>
        <end position="345"/>
    </location>
</feature>
<gene>
    <name evidence="3" type="ORF">DJ017_01655</name>
</gene>
<dbReference type="Proteomes" id="UP000249254">
    <property type="component" value="Unassembled WGS sequence"/>
</dbReference>
<name>A0A328AEM8_9CAUL</name>
<keyword evidence="1" id="KW-0560">Oxidoreductase</keyword>
<dbReference type="InterPro" id="IPR016162">
    <property type="entry name" value="Ald_DH_N"/>
</dbReference>
<dbReference type="Gene3D" id="3.40.309.10">
    <property type="entry name" value="Aldehyde Dehydrogenase, Chain A, domain 2"/>
    <property type="match status" value="1"/>
</dbReference>
<dbReference type="InterPro" id="IPR016161">
    <property type="entry name" value="Ald_DH/histidinol_DH"/>
</dbReference>
<dbReference type="InterPro" id="IPR015590">
    <property type="entry name" value="Aldehyde_DH_dom"/>
</dbReference>
<comment type="caution">
    <text evidence="3">The sequence shown here is derived from an EMBL/GenBank/DDBJ whole genome shotgun (WGS) entry which is preliminary data.</text>
</comment>